<feature type="transmembrane region" description="Helical" evidence="6">
    <location>
        <begin position="125"/>
        <end position="150"/>
    </location>
</feature>
<dbReference type="EMBL" id="BMEC01000010">
    <property type="protein sequence ID" value="GGC44007.1"/>
    <property type="molecule type" value="Genomic_DNA"/>
</dbReference>
<feature type="transmembrane region" description="Helical" evidence="6">
    <location>
        <begin position="170"/>
        <end position="192"/>
    </location>
</feature>
<proteinExistence type="predicted"/>
<keyword evidence="2" id="KW-1003">Cell membrane</keyword>
<evidence type="ECO:0008006" key="9">
    <source>
        <dbReference type="Google" id="ProtNLM"/>
    </source>
</evidence>
<accession>A0ABQ1MNX8</accession>
<evidence type="ECO:0000256" key="3">
    <source>
        <dbReference type="ARBA" id="ARBA00022692"/>
    </source>
</evidence>
<evidence type="ECO:0000256" key="1">
    <source>
        <dbReference type="ARBA" id="ARBA00004651"/>
    </source>
</evidence>
<feature type="transmembrane region" description="Helical" evidence="6">
    <location>
        <begin position="326"/>
        <end position="342"/>
    </location>
</feature>
<comment type="caution">
    <text evidence="7">The sequence shown here is derived from an EMBL/GenBank/DDBJ whole genome shotgun (WGS) entry which is preliminary data.</text>
</comment>
<evidence type="ECO:0000313" key="8">
    <source>
        <dbReference type="Proteomes" id="UP000636010"/>
    </source>
</evidence>
<organism evidence="7 8">
    <name type="scientific">Marivirga lumbricoides</name>
    <dbReference type="NCBI Taxonomy" id="1046115"/>
    <lineage>
        <taxon>Bacteria</taxon>
        <taxon>Pseudomonadati</taxon>
        <taxon>Bacteroidota</taxon>
        <taxon>Cytophagia</taxon>
        <taxon>Cytophagales</taxon>
        <taxon>Marivirgaceae</taxon>
        <taxon>Marivirga</taxon>
    </lineage>
</organism>
<feature type="transmembrane region" description="Helical" evidence="6">
    <location>
        <begin position="45"/>
        <end position="64"/>
    </location>
</feature>
<evidence type="ECO:0000256" key="6">
    <source>
        <dbReference type="SAM" id="Phobius"/>
    </source>
</evidence>
<protein>
    <recommendedName>
        <fullName evidence="9">TIGR00374 family protein</fullName>
    </recommendedName>
</protein>
<dbReference type="Proteomes" id="UP000636010">
    <property type="component" value="Unassembled WGS sequence"/>
</dbReference>
<evidence type="ECO:0000256" key="4">
    <source>
        <dbReference type="ARBA" id="ARBA00022989"/>
    </source>
</evidence>
<name>A0ABQ1MNX8_9BACT</name>
<keyword evidence="4 6" id="KW-1133">Transmembrane helix</keyword>
<gene>
    <name evidence="7" type="ORF">GCM10011506_31980</name>
</gene>
<dbReference type="InterPro" id="IPR022791">
    <property type="entry name" value="L-PG_synthase/AglD"/>
</dbReference>
<keyword evidence="5 6" id="KW-0472">Membrane</keyword>
<comment type="subcellular location">
    <subcellularLocation>
        <location evidence="1">Cell membrane</location>
        <topology evidence="1">Multi-pass membrane protein</topology>
    </subcellularLocation>
</comment>
<feature type="transmembrane region" description="Helical" evidence="6">
    <location>
        <begin position="84"/>
        <end position="113"/>
    </location>
</feature>
<evidence type="ECO:0000313" key="7">
    <source>
        <dbReference type="EMBL" id="GGC44007.1"/>
    </source>
</evidence>
<dbReference type="PANTHER" id="PTHR37693">
    <property type="entry name" value="PHOSPHATIDYLGLYCEROL LYSYLTRANSFERASE"/>
    <property type="match status" value="1"/>
</dbReference>
<dbReference type="RefSeq" id="WP_188465344.1">
    <property type="nucleotide sequence ID" value="NZ_BAABHU010000010.1"/>
</dbReference>
<feature type="transmembrane region" description="Helical" evidence="6">
    <location>
        <begin position="238"/>
        <end position="257"/>
    </location>
</feature>
<keyword evidence="3 6" id="KW-0812">Transmembrane</keyword>
<reference evidence="8" key="1">
    <citation type="journal article" date="2019" name="Int. J. Syst. Evol. Microbiol.">
        <title>The Global Catalogue of Microorganisms (GCM) 10K type strain sequencing project: providing services to taxonomists for standard genome sequencing and annotation.</title>
        <authorList>
            <consortium name="The Broad Institute Genomics Platform"/>
            <consortium name="The Broad Institute Genome Sequencing Center for Infectious Disease"/>
            <person name="Wu L."/>
            <person name="Ma J."/>
        </authorList>
    </citation>
    <scope>NUCLEOTIDE SEQUENCE [LARGE SCALE GENOMIC DNA]</scope>
    <source>
        <strain evidence="8">CGMCC 1.10832</strain>
    </source>
</reference>
<feature type="transmembrane region" description="Helical" evidence="6">
    <location>
        <begin position="17"/>
        <end position="33"/>
    </location>
</feature>
<sequence length="352" mass="40507">MKVDKEKVFKTLNPNKVWIPILIGVGIVAFLFYQDDTVTIDNLSLIFTAKVVPVMLAFLVLFARDVGYVYRIRTITSEKLSWKSSIYVIILWEFASAVTPSVVGGTPVAIFILMKEGLKLGKALAYTMVTAIFDNLYFVLVAPLIFLIAGGEIFPENSAIDSQFGKSLPVLFFISYGAIATYTLVMAFAVLVNPRWFKWILLRITSIKWLRKWRPYAYEQGAEIMMASKELRGKKYSYWIKITLSTLFIWTARYAMLNCVIEAFTNQNFGQHLVIFARQVIIWITMLISPTPGSSGTAEFIFTQFFREDLGAVTFISNIFWRLMTYYPYLFLGALILPRWIRRVFFEKKTKK</sequence>
<dbReference type="Pfam" id="PF03706">
    <property type="entry name" value="LPG_synthase_TM"/>
    <property type="match status" value="1"/>
</dbReference>
<evidence type="ECO:0000256" key="5">
    <source>
        <dbReference type="ARBA" id="ARBA00023136"/>
    </source>
</evidence>
<evidence type="ECO:0000256" key="2">
    <source>
        <dbReference type="ARBA" id="ARBA00022475"/>
    </source>
</evidence>
<dbReference type="NCBIfam" id="TIGR00374">
    <property type="entry name" value="flippase-like domain"/>
    <property type="match status" value="1"/>
</dbReference>
<keyword evidence="8" id="KW-1185">Reference proteome</keyword>
<feature type="transmembrane region" description="Helical" evidence="6">
    <location>
        <begin position="269"/>
        <end position="288"/>
    </location>
</feature>
<dbReference type="PANTHER" id="PTHR37693:SF1">
    <property type="entry name" value="INTEGRAL MEMBRANE PROTEIN"/>
    <property type="match status" value="1"/>
</dbReference>